<protein>
    <submittedName>
        <fullName evidence="1">Uncharacterized protein</fullName>
    </submittedName>
</protein>
<proteinExistence type="predicted"/>
<gene>
    <name evidence="1" type="ORF">ZT1A5_G1727</name>
</gene>
<dbReference type="Proteomes" id="UP000215453">
    <property type="component" value="Chromosome 1"/>
</dbReference>
<dbReference type="EMBL" id="LT882676">
    <property type="protein sequence ID" value="SMY20292.1"/>
    <property type="molecule type" value="Genomic_DNA"/>
</dbReference>
<name>A0A1Y6L726_ZYMTR</name>
<reference evidence="1 2" key="1">
    <citation type="submission" date="2016-10" db="EMBL/GenBank/DDBJ databases">
        <authorList>
            <person name="Varghese N."/>
        </authorList>
    </citation>
    <scope>NUCLEOTIDE SEQUENCE [LARGE SCALE GENOMIC DNA]</scope>
</reference>
<evidence type="ECO:0000313" key="2">
    <source>
        <dbReference type="Proteomes" id="UP000215453"/>
    </source>
</evidence>
<sequence length="327" mass="35557">MSSFDSGHAESSAMAATGIPVMTTLSMCHTKPMRFRTLPCDQLPLSVQSKNAALVGSQSIPTTVPTHPRTGVDAPHGNLYRIREVDVVCIEYAGVDSDGNSRSDVLEDVEVKQRSKFAIIFKGLRSAPDVGTPSPQPIGMRERTKAFGVHLNAVRGRFSERVTALLRKRKDSSYHTEVDEPRVPLAVVGVDFGQVDFGGPPLARTELSVSPLTRVPPHGEDSEMPQSLFQRDSVTVLSEKTTDNGSIMAQYETSPPIDDEISSLASTRSPVDDLTTVLHDWRAAESVLISGGRDGRPFYGYESPPPVNLFAEGRGFPRSPSPREQTI</sequence>
<dbReference type="AlphaFoldDB" id="A0A1Y6L726"/>
<organism evidence="1 2">
    <name type="scientific">Zymoseptoria tritici ST99CH_1A5</name>
    <dbReference type="NCBI Taxonomy" id="1276529"/>
    <lineage>
        <taxon>Eukaryota</taxon>
        <taxon>Fungi</taxon>
        <taxon>Dikarya</taxon>
        <taxon>Ascomycota</taxon>
        <taxon>Pezizomycotina</taxon>
        <taxon>Dothideomycetes</taxon>
        <taxon>Dothideomycetidae</taxon>
        <taxon>Mycosphaerellales</taxon>
        <taxon>Mycosphaerellaceae</taxon>
        <taxon>Zymoseptoria</taxon>
    </lineage>
</organism>
<accession>A0A1Y6L726</accession>
<evidence type="ECO:0000313" key="1">
    <source>
        <dbReference type="EMBL" id="SMY20292.1"/>
    </source>
</evidence>